<proteinExistence type="predicted"/>
<evidence type="ECO:0000313" key="2">
    <source>
        <dbReference type="Proteomes" id="UP000693768"/>
    </source>
</evidence>
<gene>
    <name evidence="1" type="ORF">Molly1_161</name>
</gene>
<protein>
    <submittedName>
        <fullName evidence="1">Uncharacterized protein</fullName>
    </submittedName>
</protein>
<keyword evidence="2" id="KW-1185">Reference proteome</keyword>
<reference evidence="1" key="1">
    <citation type="submission" date="2020-07" db="EMBL/GenBank/DDBJ databases">
        <title>Highly diverse flavobacterial phages as mortality factor during North Sea spring blooms.</title>
        <authorList>
            <person name="Bartlau N."/>
            <person name="Wichels A."/>
            <person name="Krohne G."/>
            <person name="Adriaenssens E.M."/>
            <person name="Heins A."/>
            <person name="Fuchs B.M."/>
            <person name="Amann R."/>
            <person name="Moraru C."/>
        </authorList>
    </citation>
    <scope>NUCLEOTIDE SEQUENCE</scope>
</reference>
<dbReference type="Proteomes" id="UP000693768">
    <property type="component" value="Segment"/>
</dbReference>
<evidence type="ECO:0000313" key="1">
    <source>
        <dbReference type="EMBL" id="QQO97457.1"/>
    </source>
</evidence>
<name>A0A8E4XVD9_9CAUD</name>
<dbReference type="EMBL" id="MT732451">
    <property type="protein sequence ID" value="QQO97457.1"/>
    <property type="molecule type" value="Genomic_DNA"/>
</dbReference>
<sequence>MKRTKYIILIIFSLLALTAMWVDGTKYSWWVLALPVCYYIFKIKFTDPDDNDLF</sequence>
<accession>A0A8E4XVD9</accession>
<organism evidence="1 2">
    <name type="scientific">Maribacter phage Molly_1</name>
    <dbReference type="NCBI Taxonomy" id="2745685"/>
    <lineage>
        <taxon>Viruses</taxon>
        <taxon>Duplodnaviria</taxon>
        <taxon>Heunggongvirae</taxon>
        <taxon>Uroviricota</taxon>
        <taxon>Caudoviricetes</taxon>
        <taxon>Molycolviridae</taxon>
        <taxon>Mollyvirus</taxon>
        <taxon>Mollyvirus molly</taxon>
    </lineage>
</organism>